<evidence type="ECO:0000313" key="3">
    <source>
        <dbReference type="Proteomes" id="UP001596163"/>
    </source>
</evidence>
<name>A0ABW0BTY3_9BACT</name>
<dbReference type="InterPro" id="IPR045829">
    <property type="entry name" value="PKD_6"/>
</dbReference>
<dbReference type="SUPFAM" id="SSF49299">
    <property type="entry name" value="PKD domain"/>
    <property type="match status" value="1"/>
</dbReference>
<dbReference type="PANTHER" id="PTHR46534">
    <property type="entry name" value="IGGFC_BINDING DOMAIN-CONTAINING PROTEIN"/>
    <property type="match status" value="1"/>
</dbReference>
<dbReference type="InterPro" id="IPR035986">
    <property type="entry name" value="PKD_dom_sf"/>
</dbReference>
<proteinExistence type="predicted"/>
<dbReference type="InterPro" id="IPR000601">
    <property type="entry name" value="PKD_dom"/>
</dbReference>
<feature type="domain" description="PKD" evidence="1">
    <location>
        <begin position="445"/>
        <end position="483"/>
    </location>
</feature>
<comment type="caution">
    <text evidence="2">The sequence shown here is derived from an EMBL/GenBank/DDBJ whole genome shotgun (WGS) entry which is preliminary data.</text>
</comment>
<evidence type="ECO:0000313" key="2">
    <source>
        <dbReference type="EMBL" id="MFC5191304.1"/>
    </source>
</evidence>
<dbReference type="Proteomes" id="UP001596163">
    <property type="component" value="Unassembled WGS sequence"/>
</dbReference>
<dbReference type="Pfam" id="PF13573">
    <property type="entry name" value="SprB"/>
    <property type="match status" value="1"/>
</dbReference>
<dbReference type="Pfam" id="PF18911">
    <property type="entry name" value="PKD_4"/>
    <property type="match status" value="1"/>
</dbReference>
<dbReference type="PROSITE" id="PS50093">
    <property type="entry name" value="PKD"/>
    <property type="match status" value="1"/>
</dbReference>
<sequence length="1009" mass="106977">MENNRKANQPDKAVIVITANEAASGAISYQGQTILFTLTKGQSIVQEFVSTSQDVIHRDSEVVESKSISISSSGNVSVYAYNFRQNSSDATLVLPLNALGDEYFVTAHFSPLAAGPDNSESTMLVIATEDNTQIQITPTQSTFKGNPAGVPFLITLNQGQTYQVKANGDLTGTHVKVLNANQGNCKKVAVFGGNKMTSAGNCGKTGDHLFQQAIPVEFWGKSYIHVPLKNRTSGELVKVLASENGTQVTVDGQLEGTLNTGEFLTLEFVVSEVAVIETSKPSAVTLLAKSQDCNTTPNNIGDPFLLTYQSNDQTVKDIEFYSVNEFFNNANIIAPTASLSQIRLNGVAITGQFSPVPGKPEFSYAQATLPDGKNTFTSPEGAIVYVYGAGQRSSYGYSAGFNLSGNTTNSNQVQYEFSIKGDLIACEGKEGTWEILTKDDRFTFFKWDFRDGSPIADGKVVSHTFSNPGKYKVLVLASSGQGSCDISAEYEFEIEVIEKAIATIKGSVETCPDQEVTYTIESQNSAVKAEWGTVTGGVILSKTEKTITIKWNSTATEGIIKAQPYLHPACLGDPIELNVVIGKGELLEAPEGISTSCGDFLEPIPYKVPQPSASATYLWLVKGGQIVSGGSSSEVKVNWDANAAEKEISYAVTDPSATNSCSKESKILKLAKLAPIEIEKLILTTPDCPGESNGAIELTITGGTGAYTFSWSHDSKVNSPLATGLKAGTYVVTIADKSGCGSLKKEVTISNPEPVGLVGGLELIPTTCAGVSDGGFRAKVKGGTPPYSVEGISSAWNGEFLEVRNLASGNFSLYVLDSKGCSLPISASIPENKPLSISFTEVAPGCPGGASGGLNMSISGGKTPYQISWSHGAQIDPLSNSTTKTLPFSGPSISGLPSGFYTATVTDANGCEVVATGRISEVPPLVRVPTGFIPADGLFAPVSNCSISYSLQIWDSWGQVVYLGNQGWDGSIKGKDAVIGAYTYQLTYEYSIEGKVEQISTRGVFTLIR</sequence>
<dbReference type="EMBL" id="JBHSKS010000003">
    <property type="protein sequence ID" value="MFC5191304.1"/>
    <property type="molecule type" value="Genomic_DNA"/>
</dbReference>
<dbReference type="CDD" id="cd00146">
    <property type="entry name" value="PKD"/>
    <property type="match status" value="1"/>
</dbReference>
<dbReference type="RefSeq" id="WP_377913218.1">
    <property type="nucleotide sequence ID" value="NZ_JBHSKS010000003.1"/>
</dbReference>
<gene>
    <name evidence="2" type="ORF">ACFPIK_05965</name>
</gene>
<dbReference type="Pfam" id="PF17517">
    <property type="entry name" value="IgGFc_binding"/>
    <property type="match status" value="1"/>
</dbReference>
<organism evidence="2 3">
    <name type="scientific">Algoriphagus aquatilis</name>
    <dbReference type="NCBI Taxonomy" id="490186"/>
    <lineage>
        <taxon>Bacteria</taxon>
        <taxon>Pseudomonadati</taxon>
        <taxon>Bacteroidota</taxon>
        <taxon>Cytophagia</taxon>
        <taxon>Cytophagales</taxon>
        <taxon>Cyclobacteriaceae</taxon>
        <taxon>Algoriphagus</taxon>
    </lineage>
</organism>
<dbReference type="InterPro" id="IPR035234">
    <property type="entry name" value="IgGFc-bd_N"/>
</dbReference>
<dbReference type="Gene3D" id="2.60.40.10">
    <property type="entry name" value="Immunoglobulins"/>
    <property type="match status" value="1"/>
</dbReference>
<dbReference type="Pfam" id="PF19408">
    <property type="entry name" value="PKD_6"/>
    <property type="match status" value="1"/>
</dbReference>
<accession>A0ABW0BTY3</accession>
<dbReference type="PANTHER" id="PTHR46534:SF1">
    <property type="entry name" value="IGGFC-BINDING PROTEIN N-TERMINAL DOMAIN-CONTAINING PROTEIN"/>
    <property type="match status" value="1"/>
</dbReference>
<keyword evidence="3" id="KW-1185">Reference proteome</keyword>
<dbReference type="InterPro" id="IPR025667">
    <property type="entry name" value="SprB_repeat"/>
</dbReference>
<evidence type="ECO:0000259" key="1">
    <source>
        <dbReference type="PROSITE" id="PS50093"/>
    </source>
</evidence>
<protein>
    <submittedName>
        <fullName evidence="2">PKD domain-containing protein</fullName>
    </submittedName>
</protein>
<dbReference type="InterPro" id="IPR013783">
    <property type="entry name" value="Ig-like_fold"/>
</dbReference>
<reference evidence="3" key="1">
    <citation type="journal article" date="2019" name="Int. J. Syst. Evol. Microbiol.">
        <title>The Global Catalogue of Microorganisms (GCM) 10K type strain sequencing project: providing services to taxonomists for standard genome sequencing and annotation.</title>
        <authorList>
            <consortium name="The Broad Institute Genomics Platform"/>
            <consortium name="The Broad Institute Genome Sequencing Center for Infectious Disease"/>
            <person name="Wu L."/>
            <person name="Ma J."/>
        </authorList>
    </citation>
    <scope>NUCLEOTIDE SEQUENCE [LARGE SCALE GENOMIC DNA]</scope>
    <source>
        <strain evidence="3">CGMCC 1.7030</strain>
    </source>
</reference>